<comment type="caution">
    <text evidence="2">The sequence shown here is derived from an EMBL/GenBank/DDBJ whole genome shotgun (WGS) entry which is preliminary data.</text>
</comment>
<gene>
    <name evidence="2" type="ORF">ADH67_01245</name>
</gene>
<dbReference type="SUPFAM" id="SSF55469">
    <property type="entry name" value="FMN-dependent nitroreductase-like"/>
    <property type="match status" value="1"/>
</dbReference>
<sequence>MAEKTPLWQKLAQRHSVGAKYLTDPVPSEKDYSEAISAAIAAPNHLRDNQCRMALINDREKLADFFEAGAIQSGATQEEALKARSKAVKAPALLAMIVKIEENNSRVPVYEQWMTAGAFLMQFMDVLENKGFGLKVVSGSSTEYPDVVKALCRKDEKVACWIMIGTSTQVPEGAKRANPADFFSAY</sequence>
<dbReference type="GO" id="GO:0016491">
    <property type="term" value="F:oxidoreductase activity"/>
    <property type="evidence" value="ECO:0007669"/>
    <property type="project" value="InterPro"/>
</dbReference>
<protein>
    <submittedName>
        <fullName evidence="2">Nitroreductase</fullName>
    </submittedName>
</protein>
<dbReference type="GeneID" id="78363149"/>
<dbReference type="Pfam" id="PF00881">
    <property type="entry name" value="Nitroreductase"/>
    <property type="match status" value="1"/>
</dbReference>
<dbReference type="InterPro" id="IPR052530">
    <property type="entry name" value="NAD(P)H_nitroreductase"/>
</dbReference>
<dbReference type="InterPro" id="IPR000415">
    <property type="entry name" value="Nitroreductase-like"/>
</dbReference>
<dbReference type="EMBL" id="NHMP01000001">
    <property type="protein sequence ID" value="OXE50957.1"/>
    <property type="molecule type" value="Genomic_DNA"/>
</dbReference>
<evidence type="ECO:0000259" key="1">
    <source>
        <dbReference type="Pfam" id="PF00881"/>
    </source>
</evidence>
<evidence type="ECO:0000313" key="2">
    <source>
        <dbReference type="EMBL" id="OXE50957.1"/>
    </source>
</evidence>
<reference evidence="3" key="1">
    <citation type="submission" date="2017-05" db="EMBL/GenBank/DDBJ databases">
        <title>Improved OligoMM genomes.</title>
        <authorList>
            <person name="Garzetti D."/>
        </authorList>
    </citation>
    <scope>NUCLEOTIDE SEQUENCE [LARGE SCALE GENOMIC DNA]</scope>
    <source>
        <strain evidence="3">YL45</strain>
    </source>
</reference>
<feature type="domain" description="Nitroreductase" evidence="1">
    <location>
        <begin position="11"/>
        <end position="165"/>
    </location>
</feature>
<evidence type="ECO:0000313" key="3">
    <source>
        <dbReference type="Proteomes" id="UP000214610"/>
    </source>
</evidence>
<dbReference type="AlphaFoldDB" id="A0A227KSY0"/>
<name>A0A227KSY0_9BURK</name>
<keyword evidence="3" id="KW-1185">Reference proteome</keyword>
<dbReference type="Proteomes" id="UP000214610">
    <property type="component" value="Unassembled WGS sequence"/>
</dbReference>
<dbReference type="PANTHER" id="PTHR43821:SF1">
    <property type="entry name" value="NAD(P)H NITROREDUCTASE YDJA-RELATED"/>
    <property type="match status" value="1"/>
</dbReference>
<organism evidence="2 3">
    <name type="scientific">Turicimonas muris</name>
    <dbReference type="NCBI Taxonomy" id="1796652"/>
    <lineage>
        <taxon>Bacteria</taxon>
        <taxon>Pseudomonadati</taxon>
        <taxon>Pseudomonadota</taxon>
        <taxon>Betaproteobacteria</taxon>
        <taxon>Burkholderiales</taxon>
        <taxon>Sutterellaceae</taxon>
        <taxon>Turicimonas</taxon>
    </lineage>
</organism>
<accession>A0A227KSY0</accession>
<dbReference type="InterPro" id="IPR029479">
    <property type="entry name" value="Nitroreductase"/>
</dbReference>
<dbReference type="Gene3D" id="3.40.109.10">
    <property type="entry name" value="NADH Oxidase"/>
    <property type="match status" value="1"/>
</dbReference>
<proteinExistence type="predicted"/>
<dbReference type="RefSeq" id="WP_066590903.1">
    <property type="nucleotide sequence ID" value="NZ_CAJTBZ010000006.1"/>
</dbReference>
<dbReference type="PANTHER" id="PTHR43821">
    <property type="entry name" value="NAD(P)H NITROREDUCTASE YDJA-RELATED"/>
    <property type="match status" value="1"/>
</dbReference>